<evidence type="ECO:0000256" key="6">
    <source>
        <dbReference type="ARBA" id="ARBA00023077"/>
    </source>
</evidence>
<sequence>MRKLYSLIFSLLLFTGAAFGQTLKGHVYDADNNEPLAGVNITYKKINGDTNGTISDPDGAYEIALPEGGVDLLFSYIGYENELVPLVLNRGDVKVKDIRMHIQSNLLGDVVVSAGRFEQKLSDVTVSMDLLKAGDIARQAPTDLSSTLNTMPGVDINDRQPSIRGGNGWTYGVGSRSLVLIDGMNALMPGSGVINWNIVPLENIEQVEVMKGASSVLYGSSALNGVINIRTKRPNLTPTTSLRAYVGVYGDPANEDYQWSDKAFWRDGKYDVEPFLRKSVLSGIRNPLYEGFDVSHARRIGDFDVSAGLNLFTDEGFREQGYNKRFRVGGNLTYHQPMPDGKLLNYGFNTNYMADNYADFFLWRSPKEAYQPSAIANMGREANTFYLDPFFNFTNPNNNTSHKIKARFYYRGDNIGQGTSNQKSILDILGNMGTDVNSITGLVQNIQNGDYSTFFPVIQPILQGDLGGIVNGATNILNGIFPTATTGDYCDLLAWVMKNGLPTDQSDLIPWLSGALGNKTDKQTDIDKNYTYYVDYQFNKKWDSGIQLTAGATYEHMKSVSNMTGTHDSDNAALFVQYDQRFFDRLGVSAGMRAEYYRVDDYLREADTKLFGTHIPVKPIFRAGLNYQLADYSFIRASFGQGYRYPSLTEKYARKDIGGVGVYPNNQVKAEKGVNAELGFKQGYKFGNLMGFFDVAGFYTQYTDMIEFRFGIFNNSTFEYVNGTRDFLNMVSQGQMPGFGAQFYNVSKARIYGAEISTNGVYTFNPNTTLTYNLGYVFIEPEDVDYKRKNAEEALLDDPMRMKEKSNTSKYLKYRQKHTVKAVLDFQWKRLSLGTNIAWKSKTLAVDYLMVDEREKSQPELMDYIRYVLYGNSGGETLTSYWMDHNTPYCVVDLRAGVKITKETSVQFMVNNLFNKEYTTRPMLVSPPRTFVMQLNVNF</sequence>
<keyword evidence="7 10" id="KW-0472">Membrane</keyword>
<evidence type="ECO:0000256" key="2">
    <source>
        <dbReference type="ARBA" id="ARBA00022448"/>
    </source>
</evidence>
<dbReference type="CDD" id="cd01347">
    <property type="entry name" value="ligand_gated_channel"/>
    <property type="match status" value="1"/>
</dbReference>
<keyword evidence="5 12" id="KW-0732">Signal</keyword>
<protein>
    <submittedName>
        <fullName evidence="16">TonB-dependent receptor</fullName>
    </submittedName>
</protein>
<dbReference type="Pfam" id="PF13715">
    <property type="entry name" value="CarbopepD_reg_2"/>
    <property type="match status" value="1"/>
</dbReference>
<evidence type="ECO:0000256" key="7">
    <source>
        <dbReference type="ARBA" id="ARBA00023136"/>
    </source>
</evidence>
<organism evidence="16 17">
    <name type="scientific">Parabacteroides acidifaciens</name>
    <dbReference type="NCBI Taxonomy" id="2290935"/>
    <lineage>
        <taxon>Bacteria</taxon>
        <taxon>Pseudomonadati</taxon>
        <taxon>Bacteroidota</taxon>
        <taxon>Bacteroidia</taxon>
        <taxon>Bacteroidales</taxon>
        <taxon>Tannerellaceae</taxon>
        <taxon>Parabacteroides</taxon>
    </lineage>
</organism>
<evidence type="ECO:0000256" key="1">
    <source>
        <dbReference type="ARBA" id="ARBA00004571"/>
    </source>
</evidence>
<evidence type="ECO:0000313" key="16">
    <source>
        <dbReference type="EMBL" id="RDU50482.1"/>
    </source>
</evidence>
<dbReference type="Pfam" id="PF00593">
    <property type="entry name" value="TonB_dep_Rec_b-barrel"/>
    <property type="match status" value="1"/>
</dbReference>
<keyword evidence="8 16" id="KW-0675">Receptor</keyword>
<feature type="domain" description="TonB-dependent receptor-like beta-barrel" evidence="13">
    <location>
        <begin position="391"/>
        <end position="913"/>
    </location>
</feature>
<feature type="signal peptide" evidence="12">
    <location>
        <begin position="1"/>
        <end position="20"/>
    </location>
</feature>
<dbReference type="GO" id="GO:0015344">
    <property type="term" value="F:siderophore uptake transmembrane transporter activity"/>
    <property type="evidence" value="ECO:0007669"/>
    <property type="project" value="TreeGrafter"/>
</dbReference>
<evidence type="ECO:0000256" key="9">
    <source>
        <dbReference type="ARBA" id="ARBA00023237"/>
    </source>
</evidence>
<dbReference type="PANTHER" id="PTHR30069">
    <property type="entry name" value="TONB-DEPENDENT OUTER MEMBRANE RECEPTOR"/>
    <property type="match status" value="1"/>
</dbReference>
<dbReference type="InterPro" id="IPR036942">
    <property type="entry name" value="Beta-barrel_TonB_sf"/>
</dbReference>
<accession>A0A3D8HIF1</accession>
<dbReference type="PROSITE" id="PS52016">
    <property type="entry name" value="TONB_DEPENDENT_REC_3"/>
    <property type="match status" value="1"/>
</dbReference>
<dbReference type="AlphaFoldDB" id="A0A3D8HIF1"/>
<dbReference type="InterPro" id="IPR012910">
    <property type="entry name" value="Plug_dom"/>
</dbReference>
<dbReference type="Proteomes" id="UP000256321">
    <property type="component" value="Unassembled WGS sequence"/>
</dbReference>
<dbReference type="PANTHER" id="PTHR30069:SF29">
    <property type="entry name" value="HEMOGLOBIN AND HEMOGLOBIN-HAPTOGLOBIN-BINDING PROTEIN 1-RELATED"/>
    <property type="match status" value="1"/>
</dbReference>
<keyword evidence="4 10" id="KW-0812">Transmembrane</keyword>
<dbReference type="EMBL" id="JACRTI010000005">
    <property type="protein sequence ID" value="MBC8600752.1"/>
    <property type="molecule type" value="Genomic_DNA"/>
</dbReference>
<evidence type="ECO:0000256" key="3">
    <source>
        <dbReference type="ARBA" id="ARBA00022452"/>
    </source>
</evidence>
<feature type="domain" description="TonB-dependent receptor plug" evidence="14">
    <location>
        <begin position="121"/>
        <end position="226"/>
    </location>
</feature>
<dbReference type="Gene3D" id="2.170.130.10">
    <property type="entry name" value="TonB-dependent receptor, plug domain"/>
    <property type="match status" value="1"/>
</dbReference>
<dbReference type="Gene3D" id="2.40.170.20">
    <property type="entry name" value="TonB-dependent receptor, beta-barrel domain"/>
    <property type="match status" value="1"/>
</dbReference>
<evidence type="ECO:0000256" key="10">
    <source>
        <dbReference type="PROSITE-ProRule" id="PRU01360"/>
    </source>
</evidence>
<feature type="chain" id="PRO_5017552499" evidence="12">
    <location>
        <begin position="21"/>
        <end position="939"/>
    </location>
</feature>
<reference evidence="15 18" key="2">
    <citation type="submission" date="2020-08" db="EMBL/GenBank/DDBJ databases">
        <title>Genome public.</title>
        <authorList>
            <person name="Liu C."/>
            <person name="Sun Q."/>
        </authorList>
    </citation>
    <scope>NUCLEOTIDE SEQUENCE [LARGE SCALE GENOMIC DNA]</scope>
    <source>
        <strain evidence="15 18">426_9</strain>
    </source>
</reference>
<evidence type="ECO:0000256" key="12">
    <source>
        <dbReference type="SAM" id="SignalP"/>
    </source>
</evidence>
<dbReference type="GO" id="GO:0044718">
    <property type="term" value="P:siderophore transmembrane transport"/>
    <property type="evidence" value="ECO:0007669"/>
    <property type="project" value="TreeGrafter"/>
</dbReference>
<evidence type="ECO:0000259" key="14">
    <source>
        <dbReference type="Pfam" id="PF07715"/>
    </source>
</evidence>
<keyword evidence="3 10" id="KW-1134">Transmembrane beta strand</keyword>
<dbReference type="EMBL" id="QREV01000005">
    <property type="protein sequence ID" value="RDU50482.1"/>
    <property type="molecule type" value="Genomic_DNA"/>
</dbReference>
<comment type="caution">
    <text evidence="16">The sequence shown here is derived from an EMBL/GenBank/DDBJ whole genome shotgun (WGS) entry which is preliminary data.</text>
</comment>
<dbReference type="Proteomes" id="UP000629596">
    <property type="component" value="Unassembled WGS sequence"/>
</dbReference>
<evidence type="ECO:0000256" key="5">
    <source>
        <dbReference type="ARBA" id="ARBA00022729"/>
    </source>
</evidence>
<evidence type="ECO:0000259" key="13">
    <source>
        <dbReference type="Pfam" id="PF00593"/>
    </source>
</evidence>
<evidence type="ECO:0000313" key="18">
    <source>
        <dbReference type="Proteomes" id="UP000629596"/>
    </source>
</evidence>
<name>A0A3D8HIF1_9BACT</name>
<proteinExistence type="inferred from homology"/>
<dbReference type="Pfam" id="PF07715">
    <property type="entry name" value="Plug"/>
    <property type="match status" value="1"/>
</dbReference>
<evidence type="ECO:0000256" key="4">
    <source>
        <dbReference type="ARBA" id="ARBA00022692"/>
    </source>
</evidence>
<dbReference type="InterPro" id="IPR008969">
    <property type="entry name" value="CarboxyPept-like_regulatory"/>
</dbReference>
<comment type="subcellular location">
    <subcellularLocation>
        <location evidence="1 10">Cell outer membrane</location>
        <topology evidence="1 10">Multi-pass membrane protein</topology>
    </subcellularLocation>
</comment>
<dbReference type="InterPro" id="IPR000531">
    <property type="entry name" value="Beta-barrel_TonB"/>
</dbReference>
<keyword evidence="6 11" id="KW-0798">TonB box</keyword>
<dbReference type="InterPro" id="IPR039426">
    <property type="entry name" value="TonB-dep_rcpt-like"/>
</dbReference>
<evidence type="ECO:0000313" key="17">
    <source>
        <dbReference type="Proteomes" id="UP000256321"/>
    </source>
</evidence>
<keyword evidence="9 10" id="KW-0998">Cell outer membrane</keyword>
<evidence type="ECO:0000256" key="11">
    <source>
        <dbReference type="RuleBase" id="RU003357"/>
    </source>
</evidence>
<dbReference type="Gene3D" id="2.60.40.1120">
    <property type="entry name" value="Carboxypeptidase-like, regulatory domain"/>
    <property type="match status" value="1"/>
</dbReference>
<comment type="similarity">
    <text evidence="10 11">Belongs to the TonB-dependent receptor family.</text>
</comment>
<reference evidence="16 17" key="1">
    <citation type="submission" date="2018-07" db="EMBL/GenBank/DDBJ databases">
        <title>Parabacteroides acidifaciens nov. sp., isolated from human feces.</title>
        <authorList>
            <person name="Wang Y.J."/>
        </authorList>
    </citation>
    <scope>NUCLEOTIDE SEQUENCE [LARGE SCALE GENOMIC DNA]</scope>
    <source>
        <strain evidence="16 17">426-9</strain>
    </source>
</reference>
<dbReference type="SUPFAM" id="SSF49464">
    <property type="entry name" value="Carboxypeptidase regulatory domain-like"/>
    <property type="match status" value="1"/>
</dbReference>
<evidence type="ECO:0000256" key="8">
    <source>
        <dbReference type="ARBA" id="ARBA00023170"/>
    </source>
</evidence>
<dbReference type="SUPFAM" id="SSF56935">
    <property type="entry name" value="Porins"/>
    <property type="match status" value="1"/>
</dbReference>
<dbReference type="InterPro" id="IPR037066">
    <property type="entry name" value="Plug_dom_sf"/>
</dbReference>
<dbReference type="GO" id="GO:0009279">
    <property type="term" value="C:cell outer membrane"/>
    <property type="evidence" value="ECO:0007669"/>
    <property type="project" value="UniProtKB-SubCell"/>
</dbReference>
<dbReference type="RefSeq" id="WP_115498270.1">
    <property type="nucleotide sequence ID" value="NZ_JACRTI010000005.1"/>
</dbReference>
<keyword evidence="18" id="KW-1185">Reference proteome</keyword>
<evidence type="ECO:0000313" key="15">
    <source>
        <dbReference type="EMBL" id="MBC8600752.1"/>
    </source>
</evidence>
<gene>
    <name evidence="16" type="ORF">DWU89_03390</name>
    <name evidence="15" type="ORF">H8784_03345</name>
</gene>
<keyword evidence="2 10" id="KW-0813">Transport</keyword>